<reference evidence="1 2" key="1">
    <citation type="journal article" date="2018" name="Front. Plant Sci.">
        <title>Red Clover (Trifolium pratense) and Zigzag Clover (T. medium) - A Picture of Genomic Similarities and Differences.</title>
        <authorList>
            <person name="Dluhosova J."/>
            <person name="Istvanek J."/>
            <person name="Nedelnik J."/>
            <person name="Repkova J."/>
        </authorList>
    </citation>
    <scope>NUCLEOTIDE SEQUENCE [LARGE SCALE GENOMIC DNA]</scope>
    <source>
        <strain evidence="2">cv. 10/8</strain>
        <tissue evidence="1">Leaf</tissue>
    </source>
</reference>
<dbReference type="EMBL" id="LXQA010101807">
    <property type="protein sequence ID" value="MCI16642.1"/>
    <property type="molecule type" value="Genomic_DNA"/>
</dbReference>
<evidence type="ECO:0000313" key="2">
    <source>
        <dbReference type="Proteomes" id="UP000265520"/>
    </source>
</evidence>
<dbReference type="Proteomes" id="UP000265520">
    <property type="component" value="Unassembled WGS sequence"/>
</dbReference>
<evidence type="ECO:0000313" key="1">
    <source>
        <dbReference type="EMBL" id="MCI16642.1"/>
    </source>
</evidence>
<sequence>MMYLIGSDSDPDDVEWEVTQTKGDHTRFTYLKVLFRGHMNAAKAAEEEEDEVNMVLYRQYAIRYFSDLKMVGNFVMGNATLTSLYMELNVATVPKTKYLSGYMTLLQCTFMQA</sequence>
<comment type="caution">
    <text evidence="1">The sequence shown here is derived from an EMBL/GenBank/DDBJ whole genome shotgun (WGS) entry which is preliminary data.</text>
</comment>
<proteinExistence type="predicted"/>
<protein>
    <submittedName>
        <fullName evidence="1">Uncharacterized protein</fullName>
    </submittedName>
</protein>
<organism evidence="1 2">
    <name type="scientific">Trifolium medium</name>
    <dbReference type="NCBI Taxonomy" id="97028"/>
    <lineage>
        <taxon>Eukaryota</taxon>
        <taxon>Viridiplantae</taxon>
        <taxon>Streptophyta</taxon>
        <taxon>Embryophyta</taxon>
        <taxon>Tracheophyta</taxon>
        <taxon>Spermatophyta</taxon>
        <taxon>Magnoliopsida</taxon>
        <taxon>eudicotyledons</taxon>
        <taxon>Gunneridae</taxon>
        <taxon>Pentapetalae</taxon>
        <taxon>rosids</taxon>
        <taxon>fabids</taxon>
        <taxon>Fabales</taxon>
        <taxon>Fabaceae</taxon>
        <taxon>Papilionoideae</taxon>
        <taxon>50 kb inversion clade</taxon>
        <taxon>NPAAA clade</taxon>
        <taxon>Hologalegina</taxon>
        <taxon>IRL clade</taxon>
        <taxon>Trifolieae</taxon>
        <taxon>Trifolium</taxon>
    </lineage>
</organism>
<dbReference type="AlphaFoldDB" id="A0A392PYD4"/>
<accession>A0A392PYD4</accession>
<keyword evidence="2" id="KW-1185">Reference proteome</keyword>
<name>A0A392PYD4_9FABA</name>